<keyword evidence="4 6" id="KW-0255">Endonuclease</keyword>
<dbReference type="InterPro" id="IPR023539">
    <property type="entry name" value="RNase_P_comp-3_arc"/>
</dbReference>
<evidence type="ECO:0000256" key="5">
    <source>
        <dbReference type="ARBA" id="ARBA00022801"/>
    </source>
</evidence>
<comment type="function">
    <text evidence="6">Part of ribonuclease P, a protein complex that generates mature tRNA molecules by cleaving their 5'-ends.</text>
</comment>
<dbReference type="Pfam" id="PF01876">
    <property type="entry name" value="RNase_P_p30"/>
    <property type="match status" value="1"/>
</dbReference>
<dbReference type="GO" id="GO:0004526">
    <property type="term" value="F:ribonuclease P activity"/>
    <property type="evidence" value="ECO:0007669"/>
    <property type="project" value="UniProtKB-UniRule"/>
</dbReference>
<protein>
    <recommendedName>
        <fullName evidence="6">Ribonuclease P protein component 3</fullName>
        <shortName evidence="6">RNase P component 3</shortName>
        <ecNumber evidence="6">3.1.26.5</ecNumber>
    </recommendedName>
    <alternativeName>
        <fullName evidence="6">Rpp30</fullName>
    </alternativeName>
</protein>
<dbReference type="OrthoDB" id="85765at2157"/>
<dbReference type="EMBL" id="CP034345">
    <property type="protein sequence ID" value="QGX94044.1"/>
    <property type="molecule type" value="Genomic_DNA"/>
</dbReference>
<keyword evidence="1 6" id="KW-0963">Cytoplasm</keyword>
<dbReference type="RefSeq" id="WP_157688280.1">
    <property type="nucleotide sequence ID" value="NZ_CP034345.1"/>
</dbReference>
<dbReference type="GO" id="GO:0001682">
    <property type="term" value="P:tRNA 5'-leader removal"/>
    <property type="evidence" value="ECO:0007669"/>
    <property type="project" value="UniProtKB-UniRule"/>
</dbReference>
<dbReference type="GO" id="GO:0030677">
    <property type="term" value="C:ribonuclease P complex"/>
    <property type="evidence" value="ECO:0007669"/>
    <property type="project" value="UniProtKB-UniRule"/>
</dbReference>
<dbReference type="InterPro" id="IPR016195">
    <property type="entry name" value="Pol/histidinol_Pase-like"/>
</dbReference>
<dbReference type="GeneID" id="43368713"/>
<proteinExistence type="inferred from homology"/>
<feature type="compositionally biased region" description="Basic and acidic residues" evidence="7">
    <location>
        <begin position="221"/>
        <end position="234"/>
    </location>
</feature>
<keyword evidence="9" id="KW-1185">Reference proteome</keyword>
<comment type="catalytic activity">
    <reaction evidence="6">
        <text>Endonucleolytic cleavage of RNA, removing 5'-extranucleotides from tRNA precursor.</text>
        <dbReference type="EC" id="3.1.26.5"/>
    </reaction>
</comment>
<comment type="similarity">
    <text evidence="6">Belongs to the eukaryotic/archaeal RNase P protein component 3 family.</text>
</comment>
<dbReference type="GO" id="GO:0005737">
    <property type="term" value="C:cytoplasm"/>
    <property type="evidence" value="ECO:0007669"/>
    <property type="project" value="UniProtKB-SubCell"/>
</dbReference>
<evidence type="ECO:0000256" key="2">
    <source>
        <dbReference type="ARBA" id="ARBA00022694"/>
    </source>
</evidence>
<organism evidence="8 9">
    <name type="scientific">Haloplanus rallus</name>
    <dbReference type="NCBI Taxonomy" id="1816183"/>
    <lineage>
        <taxon>Archaea</taxon>
        <taxon>Methanobacteriati</taxon>
        <taxon>Methanobacteriota</taxon>
        <taxon>Stenosarchaea group</taxon>
        <taxon>Halobacteria</taxon>
        <taxon>Halobacteriales</taxon>
        <taxon>Haloferacaceae</taxon>
        <taxon>Haloplanus</taxon>
    </lineage>
</organism>
<dbReference type="Proteomes" id="UP000428325">
    <property type="component" value="Chromosome"/>
</dbReference>
<name>A0A6B9F6R7_9EURY</name>
<evidence type="ECO:0000256" key="6">
    <source>
        <dbReference type="HAMAP-Rule" id="MF_00756"/>
    </source>
</evidence>
<keyword evidence="5 6" id="KW-0378">Hydrolase</keyword>
<evidence type="ECO:0000256" key="7">
    <source>
        <dbReference type="SAM" id="MobiDB-lite"/>
    </source>
</evidence>
<dbReference type="InterPro" id="IPR002738">
    <property type="entry name" value="RNase_P_p30"/>
</dbReference>
<sequence>MYEAVHVAPDGDSPATDVVERAARLGFEGVVVLARDATPEHDALRGASGIDVVDGVEVVAPDPERASGAVGGRRPNHTVLAVRGGTDRLNRFAVENERVDVLTRPMADDGDVNHVLANRAAENGVRIEFDLGPVLRSTGGPRVQALRDLRKLRELVVDADAPFVVSAGAPSRLGLRAPRELVAVGETIGFDPDTVRAGLREWGALAGRNRHRRSESFVEPGVERGPYEDDGGSR</sequence>
<keyword evidence="2 6" id="KW-0819">tRNA processing</keyword>
<feature type="region of interest" description="Disordered" evidence="7">
    <location>
        <begin position="210"/>
        <end position="234"/>
    </location>
</feature>
<comment type="subcellular location">
    <subcellularLocation>
        <location evidence="6">Cytoplasm</location>
    </subcellularLocation>
</comment>
<evidence type="ECO:0000256" key="1">
    <source>
        <dbReference type="ARBA" id="ARBA00022490"/>
    </source>
</evidence>
<dbReference type="KEGG" id="hra:EI982_04235"/>
<dbReference type="EC" id="3.1.26.5" evidence="6"/>
<dbReference type="AlphaFoldDB" id="A0A6B9F6R7"/>
<comment type="subunit">
    <text evidence="6">Consists of a catalytic RNA component and at least 4-5 protein subunits.</text>
</comment>
<reference evidence="8 9" key="1">
    <citation type="submission" date="2018-12" db="EMBL/GenBank/DDBJ databases">
        <title>Complete genome sequence of Haloplanus rallus MBLA0036.</title>
        <authorList>
            <person name="Nam Y.-d."/>
            <person name="Kang J."/>
            <person name="Chung W.-H."/>
            <person name="Park Y.S."/>
        </authorList>
    </citation>
    <scope>NUCLEOTIDE SEQUENCE [LARGE SCALE GENOMIC DNA]</scope>
    <source>
        <strain evidence="8 9">MBLA0036</strain>
    </source>
</reference>
<evidence type="ECO:0000256" key="3">
    <source>
        <dbReference type="ARBA" id="ARBA00022722"/>
    </source>
</evidence>
<evidence type="ECO:0000313" key="8">
    <source>
        <dbReference type="EMBL" id="QGX94044.1"/>
    </source>
</evidence>
<dbReference type="HAMAP" id="MF_00756">
    <property type="entry name" value="RNase_P_3"/>
    <property type="match status" value="1"/>
</dbReference>
<gene>
    <name evidence="6" type="primary">rnp3</name>
    <name evidence="8" type="ORF">EI982_04235</name>
</gene>
<evidence type="ECO:0000313" key="9">
    <source>
        <dbReference type="Proteomes" id="UP000428325"/>
    </source>
</evidence>
<dbReference type="Gene3D" id="3.20.20.140">
    <property type="entry name" value="Metal-dependent hydrolases"/>
    <property type="match status" value="1"/>
</dbReference>
<dbReference type="SUPFAM" id="SSF89550">
    <property type="entry name" value="PHP domain-like"/>
    <property type="match status" value="1"/>
</dbReference>
<evidence type="ECO:0000256" key="4">
    <source>
        <dbReference type="ARBA" id="ARBA00022759"/>
    </source>
</evidence>
<accession>A0A6B9F6R7</accession>
<keyword evidence="3 6" id="KW-0540">Nuclease</keyword>